<keyword evidence="2" id="KW-1185">Reference proteome</keyword>
<reference evidence="1" key="2">
    <citation type="submission" date="2025-09" db="UniProtKB">
        <authorList>
            <consortium name="Ensembl"/>
        </authorList>
    </citation>
    <scope>IDENTIFICATION</scope>
</reference>
<name>A0A8C5ZBY3_MARMA</name>
<organism evidence="1 2">
    <name type="scientific">Marmota marmota marmota</name>
    <name type="common">Alpine marmot</name>
    <dbReference type="NCBI Taxonomy" id="9994"/>
    <lineage>
        <taxon>Eukaryota</taxon>
        <taxon>Metazoa</taxon>
        <taxon>Chordata</taxon>
        <taxon>Craniata</taxon>
        <taxon>Vertebrata</taxon>
        <taxon>Euteleostomi</taxon>
        <taxon>Mammalia</taxon>
        <taxon>Eutheria</taxon>
        <taxon>Euarchontoglires</taxon>
        <taxon>Glires</taxon>
        <taxon>Rodentia</taxon>
        <taxon>Sciuromorpha</taxon>
        <taxon>Sciuridae</taxon>
        <taxon>Xerinae</taxon>
        <taxon>Marmotini</taxon>
        <taxon>Marmota</taxon>
    </lineage>
</organism>
<accession>A0A8C5ZBY3</accession>
<dbReference type="Ensembl" id="ENSMMMT00000013485.1">
    <property type="protein sequence ID" value="ENSMMMP00000011806.1"/>
    <property type="gene ID" value="ENSMMMG00000010572.1"/>
</dbReference>
<evidence type="ECO:0000313" key="2">
    <source>
        <dbReference type="Proteomes" id="UP000694407"/>
    </source>
</evidence>
<dbReference type="GeneTree" id="ENSGT00960000191649"/>
<dbReference type="AlphaFoldDB" id="A0A8C5ZBY3"/>
<reference evidence="1" key="1">
    <citation type="submission" date="2025-08" db="UniProtKB">
        <authorList>
            <consortium name="Ensembl"/>
        </authorList>
    </citation>
    <scope>IDENTIFICATION</scope>
</reference>
<proteinExistence type="predicted"/>
<protein>
    <submittedName>
        <fullName evidence="1">Uncharacterized protein</fullName>
    </submittedName>
</protein>
<sequence>RLNRINISTELIDFISFLPIYLSKYLEKVRDFSRVSLKLNKLDLGRWEWELLGDLKF</sequence>
<evidence type="ECO:0000313" key="1">
    <source>
        <dbReference type="Ensembl" id="ENSMMMP00000011806.1"/>
    </source>
</evidence>
<dbReference type="Proteomes" id="UP000694407">
    <property type="component" value="Unplaced"/>
</dbReference>